<accession>A0A915JDZ5</accession>
<dbReference type="WBParaSite" id="nRc.2.0.1.t24740-RA">
    <property type="protein sequence ID" value="nRc.2.0.1.t24740-RA"/>
    <property type="gene ID" value="nRc.2.0.1.g24740"/>
</dbReference>
<evidence type="ECO:0000256" key="1">
    <source>
        <dbReference type="SAM" id="MobiDB-lite"/>
    </source>
</evidence>
<name>A0A915JDZ5_ROMCU</name>
<keyword evidence="2" id="KW-1185">Reference proteome</keyword>
<dbReference type="Proteomes" id="UP000887565">
    <property type="component" value="Unplaced"/>
</dbReference>
<organism evidence="2 3">
    <name type="scientific">Romanomermis culicivorax</name>
    <name type="common">Nematode worm</name>
    <dbReference type="NCBI Taxonomy" id="13658"/>
    <lineage>
        <taxon>Eukaryota</taxon>
        <taxon>Metazoa</taxon>
        <taxon>Ecdysozoa</taxon>
        <taxon>Nematoda</taxon>
        <taxon>Enoplea</taxon>
        <taxon>Dorylaimia</taxon>
        <taxon>Mermithida</taxon>
        <taxon>Mermithoidea</taxon>
        <taxon>Mermithidae</taxon>
        <taxon>Romanomermis</taxon>
    </lineage>
</organism>
<evidence type="ECO:0000313" key="2">
    <source>
        <dbReference type="Proteomes" id="UP000887565"/>
    </source>
</evidence>
<feature type="compositionally biased region" description="Polar residues" evidence="1">
    <location>
        <begin position="108"/>
        <end position="124"/>
    </location>
</feature>
<proteinExistence type="predicted"/>
<feature type="region of interest" description="Disordered" evidence="1">
    <location>
        <begin position="105"/>
        <end position="139"/>
    </location>
</feature>
<dbReference type="AlphaFoldDB" id="A0A915JDZ5"/>
<reference evidence="3" key="1">
    <citation type="submission" date="2022-11" db="UniProtKB">
        <authorList>
            <consortium name="WormBaseParasite"/>
        </authorList>
    </citation>
    <scope>IDENTIFICATION</scope>
</reference>
<protein>
    <submittedName>
        <fullName evidence="3">Uncharacterized protein</fullName>
    </submittedName>
</protein>
<evidence type="ECO:0000313" key="3">
    <source>
        <dbReference type="WBParaSite" id="nRc.2.0.1.t24740-RA"/>
    </source>
</evidence>
<sequence length="189" mass="21863">MKVEDPLDYWKIKRNEYHLLSDIALEFESHLHLAKSINSSTREFVSKTCLASTLMGSWVSESMLNRISKDANDNAPLDLRDARNFLANLLRFLRKLRITTRYAPDPYLTQTPNQPDPNASTAPPSTRHLKRPQGQLWSHDKNDDYAATIFGSQKSENFSRATYRDKEDSYAKESATRVHALINYEIKWN</sequence>